<reference evidence="1 2" key="1">
    <citation type="submission" date="2016-10" db="EMBL/GenBank/DDBJ databases">
        <authorList>
            <person name="de Groot N.N."/>
        </authorList>
    </citation>
    <scope>NUCLEOTIDE SEQUENCE [LARGE SCALE GENOMIC DNA]</scope>
    <source>
        <strain evidence="1 2">Z108</strain>
    </source>
</reference>
<evidence type="ECO:0000313" key="2">
    <source>
        <dbReference type="Proteomes" id="UP000183639"/>
    </source>
</evidence>
<dbReference type="EMBL" id="FOQK01000038">
    <property type="protein sequence ID" value="SFI42853.1"/>
    <property type="molecule type" value="Genomic_DNA"/>
</dbReference>
<name>A0A1I3I4Z1_SELRU</name>
<evidence type="ECO:0000313" key="1">
    <source>
        <dbReference type="EMBL" id="SFI42853.1"/>
    </source>
</evidence>
<dbReference type="AlphaFoldDB" id="A0A1I3I4Z1"/>
<dbReference type="OrthoDB" id="1666642at2"/>
<dbReference type="Proteomes" id="UP000183639">
    <property type="component" value="Unassembled WGS sequence"/>
</dbReference>
<proteinExistence type="predicted"/>
<sequence>MKEKKAYIFFNCDEEKSRTSMNVFYNQEIYRDLKGARKALLSKVEAEQAAGRIHIADMDAVQQAILTGEPTDASAFIQYGAIESFTII</sequence>
<gene>
    <name evidence="1" type="ORF">SAMN04487861_1385</name>
</gene>
<dbReference type="RefSeq" id="WP_075445790.1">
    <property type="nucleotide sequence ID" value="NZ_FOQK01000038.1"/>
</dbReference>
<accession>A0A1I3I4Z1</accession>
<protein>
    <submittedName>
        <fullName evidence="1">Uncharacterized protein</fullName>
    </submittedName>
</protein>
<organism evidence="1 2">
    <name type="scientific">Selenomonas ruminantium</name>
    <dbReference type="NCBI Taxonomy" id="971"/>
    <lineage>
        <taxon>Bacteria</taxon>
        <taxon>Bacillati</taxon>
        <taxon>Bacillota</taxon>
        <taxon>Negativicutes</taxon>
        <taxon>Selenomonadales</taxon>
        <taxon>Selenomonadaceae</taxon>
        <taxon>Selenomonas</taxon>
    </lineage>
</organism>